<comment type="caution">
    <text evidence="1">The sequence shown here is derived from an EMBL/GenBank/DDBJ whole genome shotgun (WGS) entry which is preliminary data.</text>
</comment>
<dbReference type="AlphaFoldDB" id="A0A177ANJ1"/>
<gene>
    <name evidence="1" type="ORF">A3Q56_08666</name>
</gene>
<name>A0A177ANJ1_9BILA</name>
<proteinExistence type="predicted"/>
<dbReference type="EMBL" id="LWCA01002959">
    <property type="protein sequence ID" value="OAF63629.1"/>
    <property type="molecule type" value="Genomic_DNA"/>
</dbReference>
<evidence type="ECO:0000313" key="1">
    <source>
        <dbReference type="EMBL" id="OAF63629.1"/>
    </source>
</evidence>
<accession>A0A177ANJ1</accession>
<reference evidence="1 2" key="1">
    <citation type="submission" date="2016-04" db="EMBL/GenBank/DDBJ databases">
        <title>The genome of Intoshia linei affirms orthonectids as highly simplified spiralians.</title>
        <authorList>
            <person name="Mikhailov K.V."/>
            <person name="Slusarev G.S."/>
            <person name="Nikitin M.A."/>
            <person name="Logacheva M.D."/>
            <person name="Penin A."/>
            <person name="Aleoshin V."/>
            <person name="Panchin Y.V."/>
        </authorList>
    </citation>
    <scope>NUCLEOTIDE SEQUENCE [LARGE SCALE GENOMIC DNA]</scope>
    <source>
        <strain evidence="1">Intl2013</strain>
        <tissue evidence="1">Whole animal</tissue>
    </source>
</reference>
<sequence>VIKPSEKHVFVKVINKKKISQNHT</sequence>
<organism evidence="1 2">
    <name type="scientific">Intoshia linei</name>
    <dbReference type="NCBI Taxonomy" id="1819745"/>
    <lineage>
        <taxon>Eukaryota</taxon>
        <taxon>Metazoa</taxon>
        <taxon>Spiralia</taxon>
        <taxon>Lophotrochozoa</taxon>
        <taxon>Mesozoa</taxon>
        <taxon>Orthonectida</taxon>
        <taxon>Rhopaluridae</taxon>
        <taxon>Intoshia</taxon>
    </lineage>
</organism>
<protein>
    <submittedName>
        <fullName evidence="1">Uncharacterized protein</fullName>
    </submittedName>
</protein>
<feature type="non-terminal residue" evidence="1">
    <location>
        <position position="1"/>
    </location>
</feature>
<keyword evidence="2" id="KW-1185">Reference proteome</keyword>
<dbReference type="Proteomes" id="UP000078046">
    <property type="component" value="Unassembled WGS sequence"/>
</dbReference>
<evidence type="ECO:0000313" key="2">
    <source>
        <dbReference type="Proteomes" id="UP000078046"/>
    </source>
</evidence>